<dbReference type="EMBL" id="AP003343">
    <property type="protein sequence ID" value="BAD87452.1"/>
    <property type="molecule type" value="Genomic_DNA"/>
</dbReference>
<evidence type="ECO:0000313" key="1">
    <source>
        <dbReference type="EMBL" id="BAD87452.1"/>
    </source>
</evidence>
<dbReference type="AlphaFoldDB" id="Q5JM55"/>
<reference evidence="1" key="1">
    <citation type="journal article" date="2002" name="Nature">
        <title>The genome sequence and structure of rice chromosome 1.</title>
        <authorList>
            <person name="Sasaki T."/>
            <person name="Matsumoto T."/>
            <person name="Yamamoto K."/>
            <person name="Sakata K."/>
            <person name="Baba T."/>
            <person name="Katayose Y."/>
            <person name="Wu J."/>
            <person name="Niimura Y."/>
            <person name="Cheng Z."/>
            <person name="Nagamura Y."/>
            <person name="Antonio B.A."/>
            <person name="Kanamori H."/>
            <person name="Hosokawa S."/>
            <person name="Masukawa M."/>
            <person name="Arikawa K."/>
            <person name="Chiden Y."/>
            <person name="Hayashi M."/>
            <person name="Okamoto M."/>
            <person name="Ando T."/>
            <person name="Aoki H."/>
            <person name="Arita K."/>
            <person name="Hamada M."/>
            <person name="Harada C."/>
            <person name="Hijishita S."/>
            <person name="Honda M."/>
            <person name="Ichikawa Y."/>
            <person name="Idonuma A."/>
            <person name="Iijima M."/>
            <person name="Ikeda M."/>
            <person name="Ikeno M."/>
            <person name="Itoh S."/>
            <person name="Itoh T."/>
            <person name="Itoh Y."/>
            <person name="Itoh Y."/>
            <person name="Iwabuchi A."/>
            <person name="Kamiya K."/>
            <person name="Karasawa W."/>
            <person name="Katagiri S."/>
            <person name="Kikuta A."/>
            <person name="Kobayashi N."/>
            <person name="Kono I."/>
            <person name="Machita K."/>
            <person name="Maehara T."/>
            <person name="Mizuno H."/>
            <person name="Mizubayashi T."/>
            <person name="Mukai Y."/>
            <person name="Nagasaki H."/>
            <person name="Nakashima M."/>
            <person name="Nakama Y."/>
            <person name="Nakamichi Y."/>
            <person name="Nakamura M."/>
            <person name="Namiki N."/>
            <person name="Negishi M."/>
            <person name="Ohta I."/>
            <person name="Ono N."/>
            <person name="Saji S."/>
            <person name="Sakai K."/>
            <person name="Shibata M."/>
            <person name="Shimokawa T."/>
            <person name="Shomura A."/>
            <person name="Song J."/>
            <person name="Takazaki Y."/>
            <person name="Terasawa K."/>
            <person name="Tsuji K."/>
            <person name="Waki K."/>
            <person name="Yamagata H."/>
            <person name="Yamane H."/>
            <person name="Yoshiki S."/>
            <person name="Yoshihara R."/>
            <person name="Yukawa K."/>
            <person name="Zhong H."/>
            <person name="Iwama H."/>
            <person name="Endo T."/>
            <person name="Ito H."/>
            <person name="Hahn J.H."/>
            <person name="Kim H.I."/>
            <person name="Eun M.Y."/>
            <person name="Yano M."/>
            <person name="Jiang J."/>
            <person name="Gojobori T."/>
        </authorList>
    </citation>
    <scope>NUCLEOTIDE SEQUENCE [LARGE SCALE GENOMIC DNA]</scope>
</reference>
<accession>Q5JM55</accession>
<proteinExistence type="predicted"/>
<protein>
    <submittedName>
        <fullName evidence="1">Uncharacterized protein</fullName>
    </submittedName>
</protein>
<dbReference type="Proteomes" id="UP000817658">
    <property type="component" value="Chromosome 1"/>
</dbReference>
<gene>
    <name evidence="1" type="primary">P0042A10.26</name>
</gene>
<organism evidence="1">
    <name type="scientific">Oryza sativa subsp. japonica</name>
    <name type="common">Rice</name>
    <dbReference type="NCBI Taxonomy" id="39947"/>
    <lineage>
        <taxon>Eukaryota</taxon>
        <taxon>Viridiplantae</taxon>
        <taxon>Streptophyta</taxon>
        <taxon>Embryophyta</taxon>
        <taxon>Tracheophyta</taxon>
        <taxon>Spermatophyta</taxon>
        <taxon>Magnoliopsida</taxon>
        <taxon>Liliopsida</taxon>
        <taxon>Poales</taxon>
        <taxon>Poaceae</taxon>
        <taxon>BOP clade</taxon>
        <taxon>Oryzoideae</taxon>
        <taxon>Oryzeae</taxon>
        <taxon>Oryzinae</taxon>
        <taxon>Oryza</taxon>
        <taxon>Oryza sativa</taxon>
    </lineage>
</organism>
<name>Q5JM55_ORYSJ</name>
<sequence>MATPGCSTNCRFINTCGVLGDKTKQAEAAAATTTEWSSGSKMENELALRTIGAVRCATNSDPVLDVPLT</sequence>